<organism evidence="1 2">
    <name type="scientific">Roseovarius aestuarii</name>
    <dbReference type="NCBI Taxonomy" id="475083"/>
    <lineage>
        <taxon>Bacteria</taxon>
        <taxon>Pseudomonadati</taxon>
        <taxon>Pseudomonadota</taxon>
        <taxon>Alphaproteobacteria</taxon>
        <taxon>Rhodobacterales</taxon>
        <taxon>Roseobacteraceae</taxon>
        <taxon>Roseovarius</taxon>
    </lineage>
</organism>
<proteinExistence type="predicted"/>
<dbReference type="RefSeq" id="WP_085799112.1">
    <property type="nucleotide sequence ID" value="NZ_FWXB01000002.1"/>
</dbReference>
<name>A0A1X7BNK9_9RHOB</name>
<dbReference type="AlphaFoldDB" id="A0A1X7BNK9"/>
<evidence type="ECO:0000313" key="1">
    <source>
        <dbReference type="EMBL" id="SMC11171.1"/>
    </source>
</evidence>
<dbReference type="Pfam" id="PF12974">
    <property type="entry name" value="Phosphonate-bd"/>
    <property type="match status" value="1"/>
</dbReference>
<keyword evidence="2" id="KW-1185">Reference proteome</keyword>
<evidence type="ECO:0000313" key="2">
    <source>
        <dbReference type="Proteomes" id="UP000193224"/>
    </source>
</evidence>
<dbReference type="PANTHER" id="PTHR35841:SF1">
    <property type="entry name" value="PHOSPHONATES-BINDING PERIPLASMIC PROTEIN"/>
    <property type="match status" value="1"/>
</dbReference>
<sequence length="251" mass="27886">MIASLMMYARPELAEAHGRYWQLIRAELAKRGIDSPKTLAQDANEFEVWNHPDLVLSQTCGMPYRLWLHDKVTLVGTPDFAIEGCPPGHYRSAIVVRTDDPRETLEAFAQARFAFNQNFSQSGYAAPYNHLKPRGLWFDDQLQTHGHLISAQWVAAGKADIAALDAVSWRLMQRYEAFARDLRVLEWTEPTPGLPYIAAKGADRAATFDAVSTAIATLSGDDRDALGLGGLVEIPKRDYLAIPNPDGIAYS</sequence>
<dbReference type="EMBL" id="FWXB01000002">
    <property type="protein sequence ID" value="SMC11171.1"/>
    <property type="molecule type" value="Genomic_DNA"/>
</dbReference>
<dbReference type="PANTHER" id="PTHR35841">
    <property type="entry name" value="PHOSPHONATES-BINDING PERIPLASMIC PROTEIN"/>
    <property type="match status" value="1"/>
</dbReference>
<gene>
    <name evidence="1" type="ORF">ROA7745_00982</name>
</gene>
<accession>A0A1X7BNK9</accession>
<protein>
    <submittedName>
        <fullName evidence="1">ABC transporter, phosphonate, periplasmic substrate-binding protein</fullName>
    </submittedName>
</protein>
<dbReference type="SUPFAM" id="SSF53850">
    <property type="entry name" value="Periplasmic binding protein-like II"/>
    <property type="match status" value="1"/>
</dbReference>
<reference evidence="1 2" key="1">
    <citation type="submission" date="2017-03" db="EMBL/GenBank/DDBJ databases">
        <authorList>
            <person name="Afonso C.L."/>
            <person name="Miller P.J."/>
            <person name="Scott M.A."/>
            <person name="Spackman E."/>
            <person name="Goraichik I."/>
            <person name="Dimitrov K.M."/>
            <person name="Suarez D.L."/>
            <person name="Swayne D.E."/>
        </authorList>
    </citation>
    <scope>NUCLEOTIDE SEQUENCE [LARGE SCALE GENOMIC DNA]</scope>
    <source>
        <strain evidence="1 2">CECT 7745</strain>
    </source>
</reference>
<dbReference type="Proteomes" id="UP000193224">
    <property type="component" value="Unassembled WGS sequence"/>
</dbReference>
<dbReference type="Gene3D" id="3.40.190.10">
    <property type="entry name" value="Periplasmic binding protein-like II"/>
    <property type="match status" value="1"/>
</dbReference>
<dbReference type="OrthoDB" id="7353682at2"/>